<evidence type="ECO:0000313" key="1">
    <source>
        <dbReference type="EMBL" id="RUS85039.1"/>
    </source>
</evidence>
<accession>A0A3S1BNQ1</accession>
<proteinExistence type="predicted"/>
<organism evidence="1 2">
    <name type="scientific">Elysia chlorotica</name>
    <name type="common">Eastern emerald elysia</name>
    <name type="synonym">Sea slug</name>
    <dbReference type="NCBI Taxonomy" id="188477"/>
    <lineage>
        <taxon>Eukaryota</taxon>
        <taxon>Metazoa</taxon>
        <taxon>Spiralia</taxon>
        <taxon>Lophotrochozoa</taxon>
        <taxon>Mollusca</taxon>
        <taxon>Gastropoda</taxon>
        <taxon>Heterobranchia</taxon>
        <taxon>Euthyneura</taxon>
        <taxon>Panpulmonata</taxon>
        <taxon>Sacoglossa</taxon>
        <taxon>Placobranchoidea</taxon>
        <taxon>Plakobranchidae</taxon>
        <taxon>Elysia</taxon>
    </lineage>
</organism>
<name>A0A3S1BNQ1_ELYCH</name>
<gene>
    <name evidence="1" type="ORF">EGW08_007176</name>
</gene>
<reference evidence="1 2" key="1">
    <citation type="submission" date="2019-01" db="EMBL/GenBank/DDBJ databases">
        <title>A draft genome assembly of the solar-powered sea slug Elysia chlorotica.</title>
        <authorList>
            <person name="Cai H."/>
            <person name="Li Q."/>
            <person name="Fang X."/>
            <person name="Li J."/>
            <person name="Curtis N.E."/>
            <person name="Altenburger A."/>
            <person name="Shibata T."/>
            <person name="Feng M."/>
            <person name="Maeda T."/>
            <person name="Schwartz J.A."/>
            <person name="Shigenobu S."/>
            <person name="Lundholm N."/>
            <person name="Nishiyama T."/>
            <person name="Yang H."/>
            <person name="Hasebe M."/>
            <person name="Li S."/>
            <person name="Pierce S.K."/>
            <person name="Wang J."/>
        </authorList>
    </citation>
    <scope>NUCLEOTIDE SEQUENCE [LARGE SCALE GENOMIC DNA]</scope>
    <source>
        <strain evidence="1">EC2010</strain>
        <tissue evidence="1">Whole organism of an adult</tissue>
    </source>
</reference>
<dbReference type="AlphaFoldDB" id="A0A3S1BNQ1"/>
<evidence type="ECO:0000313" key="2">
    <source>
        <dbReference type="Proteomes" id="UP000271974"/>
    </source>
</evidence>
<sequence>RMGLQPRPELLMYTMPFLDTVAGEALSMLCGSKMILQLGAMGIRSPLAKVKVLLSSRTELRFSIQMASTGPSSTSQTCSPVEGNKTLGLFLVEKMPSVQSLVATSSRPNICGAVIALGFIRHSLWGSPQSVMAFISMWIQQVLPAPLGPRAIIP</sequence>
<comment type="caution">
    <text evidence="1">The sequence shown here is derived from an EMBL/GenBank/DDBJ whole genome shotgun (WGS) entry which is preliminary data.</text>
</comment>
<feature type="non-terminal residue" evidence="1">
    <location>
        <position position="1"/>
    </location>
</feature>
<dbReference type="Proteomes" id="UP000271974">
    <property type="component" value="Unassembled WGS sequence"/>
</dbReference>
<protein>
    <submittedName>
        <fullName evidence="1">Uncharacterized protein</fullName>
    </submittedName>
</protein>
<keyword evidence="2" id="KW-1185">Reference proteome</keyword>
<dbReference type="OrthoDB" id="10453128at2759"/>
<dbReference type="EMBL" id="RQTK01000184">
    <property type="protein sequence ID" value="RUS85039.1"/>
    <property type="molecule type" value="Genomic_DNA"/>
</dbReference>